<proteinExistence type="predicted"/>
<organism evidence="3 4">
    <name type="scientific">Venustampulla echinocandica</name>
    <dbReference type="NCBI Taxonomy" id="2656787"/>
    <lineage>
        <taxon>Eukaryota</taxon>
        <taxon>Fungi</taxon>
        <taxon>Dikarya</taxon>
        <taxon>Ascomycota</taxon>
        <taxon>Pezizomycotina</taxon>
        <taxon>Leotiomycetes</taxon>
        <taxon>Helotiales</taxon>
        <taxon>Pleuroascaceae</taxon>
        <taxon>Venustampulla</taxon>
    </lineage>
</organism>
<dbReference type="AlphaFoldDB" id="A0A370TIV4"/>
<evidence type="ECO:0000313" key="4">
    <source>
        <dbReference type="Proteomes" id="UP000254866"/>
    </source>
</evidence>
<feature type="region of interest" description="Disordered" evidence="2">
    <location>
        <begin position="605"/>
        <end position="640"/>
    </location>
</feature>
<protein>
    <submittedName>
        <fullName evidence="3">Uncharacterized protein</fullName>
    </submittedName>
</protein>
<feature type="compositionally biased region" description="Basic and acidic residues" evidence="2">
    <location>
        <begin position="613"/>
        <end position="622"/>
    </location>
</feature>
<keyword evidence="1" id="KW-0175">Coiled coil</keyword>
<evidence type="ECO:0000256" key="2">
    <source>
        <dbReference type="SAM" id="MobiDB-lite"/>
    </source>
</evidence>
<evidence type="ECO:0000313" key="3">
    <source>
        <dbReference type="EMBL" id="RDL35291.1"/>
    </source>
</evidence>
<accession>A0A370TIV4</accession>
<reference evidence="3 4" key="1">
    <citation type="journal article" date="2018" name="IMA Fungus">
        <title>IMA Genome-F 9: Draft genome sequence of Annulohypoxylon stygium, Aspergillus mulundensis, Berkeleyomyces basicola (syn. Thielaviopsis basicola), Ceratocystis smalleyi, two Cercospora beticola strains, Coleophoma cylindrospora, Fusarium fracticaudum, Phialophora cf. hyalina, and Morchella septimelata.</title>
        <authorList>
            <person name="Wingfield B.D."/>
            <person name="Bills G.F."/>
            <person name="Dong Y."/>
            <person name="Huang W."/>
            <person name="Nel W.J."/>
            <person name="Swalarsk-Parry B.S."/>
            <person name="Vaghefi N."/>
            <person name="Wilken P.M."/>
            <person name="An Z."/>
            <person name="de Beer Z.W."/>
            <person name="De Vos L."/>
            <person name="Chen L."/>
            <person name="Duong T.A."/>
            <person name="Gao Y."/>
            <person name="Hammerbacher A."/>
            <person name="Kikkert J.R."/>
            <person name="Li Y."/>
            <person name="Li H."/>
            <person name="Li K."/>
            <person name="Li Q."/>
            <person name="Liu X."/>
            <person name="Ma X."/>
            <person name="Naidoo K."/>
            <person name="Pethybridge S.J."/>
            <person name="Sun J."/>
            <person name="Steenkamp E.T."/>
            <person name="van der Nest M.A."/>
            <person name="van Wyk S."/>
            <person name="Wingfield M.J."/>
            <person name="Xiong C."/>
            <person name="Yue Q."/>
            <person name="Zhang X."/>
        </authorList>
    </citation>
    <scope>NUCLEOTIDE SEQUENCE [LARGE SCALE GENOMIC DNA]</scope>
    <source>
        <strain evidence="3 4">BP 5553</strain>
    </source>
</reference>
<name>A0A370TIV4_9HELO</name>
<dbReference type="OrthoDB" id="9983368at2759"/>
<sequence length="712" mass="80565">MRHDIVSFDTITNKIYLACNITYVVAQDPENKEVTVPAMGVAYLLSEEEASGKGNAVLERFDVYLDFSPVLARTEEVKKSLEKTGELQQDELQSRREAPLFLPPSILTGQLPTRLLRGYFLLLRNSFTLTPTLYSSIKVYSTDPREPFSALYLSALSISLYTLRARRIQPQIKASNFSPLPSMVILEDPDGRIEVCLRNLVEGDRSPLYFGEYMPLGECPEASTDVTRHIVPEDTSFAVEVTFKKGFRHGEFRDRIWIKIGDKASGLTFARILLDGSLEKAALAEDKVYCVKCIPEAIVNCQPRKDVQMAFYSLAPVPFRVETRNYNVNCKELGGLEIVLERHRTFTSELGSDRALSLEKEAPHESIFFRPEQLPKMKGINQNLFYSEGITHAVSLTGGTLGGGKFARQPAYFYEPGTVKTYSWHFIARAAEYLKKEALLRTPIRLYCEPWSYIDESSRERCFKDLQERDMVNTFQLKLYQAGPGVDPSAVRRQLFSKPQIHDRWKLWCTLNPSETETMFSNLQSSLGCFKKRQISPEYEINNKTQKRPLSIEAGPLDADSGPEILSDAPDMATSSNNSPQQGPKLQHVVILKFSDNMKLQRILGRLPNPGKGMHEDSAEQSHKRRQPNSHASNTEIGEADADIVMGEIKGDGDAEFQTLQDKENELDEELVVVEERLSELKRKEEILRVKRETKAKIAAAKQHKRSGTGEM</sequence>
<keyword evidence="4" id="KW-1185">Reference proteome</keyword>
<dbReference type="EMBL" id="NPIC01000006">
    <property type="protein sequence ID" value="RDL35291.1"/>
    <property type="molecule type" value="Genomic_DNA"/>
</dbReference>
<dbReference type="GeneID" id="43600071"/>
<dbReference type="RefSeq" id="XP_031868114.1">
    <property type="nucleotide sequence ID" value="XM_032015845.1"/>
</dbReference>
<gene>
    <name evidence="3" type="ORF">BP5553_07222</name>
</gene>
<evidence type="ECO:0000256" key="1">
    <source>
        <dbReference type="SAM" id="Coils"/>
    </source>
</evidence>
<feature type="region of interest" description="Disordered" evidence="2">
    <location>
        <begin position="540"/>
        <end position="584"/>
    </location>
</feature>
<feature type="compositionally biased region" description="Polar residues" evidence="2">
    <location>
        <begin position="573"/>
        <end position="584"/>
    </location>
</feature>
<feature type="coiled-coil region" evidence="1">
    <location>
        <begin position="657"/>
        <end position="691"/>
    </location>
</feature>
<comment type="caution">
    <text evidence="3">The sequence shown here is derived from an EMBL/GenBank/DDBJ whole genome shotgun (WGS) entry which is preliminary data.</text>
</comment>
<dbReference type="Proteomes" id="UP000254866">
    <property type="component" value="Unassembled WGS sequence"/>
</dbReference>